<dbReference type="RefSeq" id="XP_014564115.1">
    <property type="nucleotide sequence ID" value="XM_014708629.1"/>
</dbReference>
<dbReference type="InterPro" id="IPR030548">
    <property type="entry name" value="RAD51B"/>
</dbReference>
<dbReference type="GO" id="GO:0003690">
    <property type="term" value="F:double-stranded DNA binding"/>
    <property type="evidence" value="ECO:0007669"/>
    <property type="project" value="TreeGrafter"/>
</dbReference>
<evidence type="ECO:0000313" key="1">
    <source>
        <dbReference type="EMBL" id="KHN70073.1"/>
    </source>
</evidence>
<dbReference type="GO" id="GO:0033063">
    <property type="term" value="C:Rad51B-Rad51C-Rad51D-XRCC2 complex"/>
    <property type="evidence" value="ECO:0007669"/>
    <property type="project" value="InterPro"/>
</dbReference>
<dbReference type="GO" id="GO:0008094">
    <property type="term" value="F:ATP-dependent activity, acting on DNA"/>
    <property type="evidence" value="ECO:0007669"/>
    <property type="project" value="TreeGrafter"/>
</dbReference>
<dbReference type="HOGENOM" id="CLU_1354602_0_0_1"/>
<proteinExistence type="predicted"/>
<keyword evidence="2" id="KW-1185">Reference proteome</keyword>
<dbReference type="EMBL" id="JOKQ01000003">
    <property type="protein sequence ID" value="KHN70073.1"/>
    <property type="molecule type" value="Genomic_DNA"/>
</dbReference>
<comment type="caution">
    <text evidence="1">The sequence shown here is derived from an EMBL/GenBank/DDBJ whole genome shotgun (WGS) entry which is preliminary data.</text>
</comment>
<dbReference type="OrthoDB" id="1861185at2759"/>
<dbReference type="GeneID" id="26261343"/>
<reference evidence="1 2" key="1">
    <citation type="journal article" date="2014" name="MBio">
        <title>The Ordospora colligata genome; evolution of extreme reduction in microsporidia and host-to-parasite horizontal gene transfer.</title>
        <authorList>
            <person name="Pombert J.-F."/>
            <person name="Haag K.L."/>
            <person name="Beidas S."/>
            <person name="Ebert D."/>
            <person name="Keeling P.J."/>
        </authorList>
    </citation>
    <scope>NUCLEOTIDE SEQUENCE [LARGE SCALE GENOMIC DNA]</scope>
    <source>
        <strain evidence="1 2">OC4</strain>
    </source>
</reference>
<dbReference type="Gene3D" id="3.40.50.300">
    <property type="entry name" value="P-loop containing nucleotide triphosphate hydrolases"/>
    <property type="match status" value="1"/>
</dbReference>
<name>A0A0B2UL28_9MICR</name>
<dbReference type="Proteomes" id="UP000031056">
    <property type="component" value="Unassembled WGS sequence"/>
</dbReference>
<dbReference type="GO" id="GO:0000724">
    <property type="term" value="P:double-strand break repair via homologous recombination"/>
    <property type="evidence" value="ECO:0007669"/>
    <property type="project" value="InterPro"/>
</dbReference>
<sequence length="203" mass="23278">MPRLLEYYGLTEITGAPGTGRTAIAIEESKTCSTIYITTKALCTDRYHGSSHEQMDRIIIKRVSTISQLLMFVTNCIEQLIVERGVELVIIDSLDHLLVSEEQGSMGHRSVFTIMNRLKRMNQKYFIDVLAVTCYYGNWVVENFCIENPVLGMQWEYMVNTKYMCIKDHDGRILKLVKSPIQDPHDVVFEIHASSVVIKNRVI</sequence>
<evidence type="ECO:0000313" key="2">
    <source>
        <dbReference type="Proteomes" id="UP000031056"/>
    </source>
</evidence>
<dbReference type="InterPro" id="IPR027417">
    <property type="entry name" value="P-loop_NTPase"/>
</dbReference>
<dbReference type="InParanoid" id="A0A0B2UL28"/>
<dbReference type="PANTHER" id="PTHR46456">
    <property type="entry name" value="DNA REPAIR PROTEIN RAD51 HOMOLOG 2"/>
    <property type="match status" value="1"/>
</dbReference>
<dbReference type="GO" id="GO:0000400">
    <property type="term" value="F:four-way junction DNA binding"/>
    <property type="evidence" value="ECO:0007669"/>
    <property type="project" value="TreeGrafter"/>
</dbReference>
<organism evidence="1 2">
    <name type="scientific">Ordospora colligata OC4</name>
    <dbReference type="NCBI Taxonomy" id="1354746"/>
    <lineage>
        <taxon>Eukaryota</taxon>
        <taxon>Fungi</taxon>
        <taxon>Fungi incertae sedis</taxon>
        <taxon>Microsporidia</taxon>
        <taxon>Ordosporidae</taxon>
        <taxon>Ordospora</taxon>
    </lineage>
</organism>
<protein>
    <submittedName>
        <fullName evidence="1">DNA repair Rad51-like protein</fullName>
    </submittedName>
</protein>
<dbReference type="PANTHER" id="PTHR46456:SF1">
    <property type="entry name" value="DNA REPAIR PROTEIN RAD51 HOMOLOG 2"/>
    <property type="match status" value="1"/>
</dbReference>
<dbReference type="GO" id="GO:0003697">
    <property type="term" value="F:single-stranded DNA binding"/>
    <property type="evidence" value="ECO:0007669"/>
    <property type="project" value="TreeGrafter"/>
</dbReference>
<accession>A0A0B2UL28</accession>
<dbReference type="AlphaFoldDB" id="A0A0B2UL28"/>
<dbReference type="SUPFAM" id="SSF52540">
    <property type="entry name" value="P-loop containing nucleoside triphosphate hydrolases"/>
    <property type="match status" value="1"/>
</dbReference>
<dbReference type="VEuPathDB" id="MicrosporidiaDB:M896_030590"/>
<dbReference type="GO" id="GO:0005657">
    <property type="term" value="C:replication fork"/>
    <property type="evidence" value="ECO:0007669"/>
    <property type="project" value="TreeGrafter"/>
</dbReference>
<gene>
    <name evidence="1" type="ORF">M896_030590</name>
</gene>